<proteinExistence type="predicted"/>
<dbReference type="InterPro" id="IPR036866">
    <property type="entry name" value="RibonucZ/Hydroxyglut_hydro"/>
</dbReference>
<dbReference type="AlphaFoldDB" id="A0A1G1X3B8"/>
<name>A0A1G1X3B8_9BACT</name>
<dbReference type="GO" id="GO:0042781">
    <property type="term" value="F:3'-tRNA processing endoribonuclease activity"/>
    <property type="evidence" value="ECO:0007669"/>
    <property type="project" value="TreeGrafter"/>
</dbReference>
<dbReference type="SMART" id="SM00849">
    <property type="entry name" value="Lactamase_B"/>
    <property type="match status" value="1"/>
</dbReference>
<gene>
    <name evidence="2" type="ORF">A3D99_03415</name>
</gene>
<dbReference type="SUPFAM" id="SSF56281">
    <property type="entry name" value="Metallo-hydrolase/oxidoreductase"/>
    <property type="match status" value="1"/>
</dbReference>
<protein>
    <recommendedName>
        <fullName evidence="1">Metallo-beta-lactamase domain-containing protein</fullName>
    </recommendedName>
</protein>
<sequence>MLTNIIALGTGAADSTKYYQTAFLIQDANTNLLIDTGGGSGILAQMDRFGVELNDIQNIFITHKHIDHIFGIFWILRFRGANIHSGKAENLTIYASQANIALIKQVSALFLKEKVLALFDSKILFIAVNDHDELLMNDWNVRFFNIQSKKEEQLGCTITFPTDKKLAFIGDEPYTEAIAPYCKDADYLFHDAYCLEKDRVLFHPEDISHSSVQDTANNAQKMGATHLILFHTEDTATFGNRKELYTAEAKERFSGNVLVPDDGDIIEIE</sequence>
<comment type="caution">
    <text evidence="2">The sequence shown here is derived from an EMBL/GenBank/DDBJ whole genome shotgun (WGS) entry which is preliminary data.</text>
</comment>
<dbReference type="PANTHER" id="PTHR46018">
    <property type="entry name" value="ZINC PHOSPHODIESTERASE ELAC PROTEIN 1"/>
    <property type="match status" value="1"/>
</dbReference>
<evidence type="ECO:0000259" key="1">
    <source>
        <dbReference type="SMART" id="SM00849"/>
    </source>
</evidence>
<dbReference type="Proteomes" id="UP000177528">
    <property type="component" value="Unassembled WGS sequence"/>
</dbReference>
<dbReference type="Pfam" id="PF23023">
    <property type="entry name" value="Anti-Pycsar_Apyc1"/>
    <property type="match status" value="1"/>
</dbReference>
<evidence type="ECO:0000313" key="3">
    <source>
        <dbReference type="Proteomes" id="UP000177528"/>
    </source>
</evidence>
<dbReference type="EMBL" id="MHHR01000013">
    <property type="protein sequence ID" value="OGY34516.1"/>
    <property type="molecule type" value="Genomic_DNA"/>
</dbReference>
<dbReference type="Gene3D" id="3.60.15.10">
    <property type="entry name" value="Ribonuclease Z/Hydroxyacylglutathione hydrolase-like"/>
    <property type="match status" value="1"/>
</dbReference>
<dbReference type="PANTHER" id="PTHR46018:SF2">
    <property type="entry name" value="ZINC PHOSPHODIESTERASE ELAC PROTEIN 1"/>
    <property type="match status" value="1"/>
</dbReference>
<organism evidence="2 3">
    <name type="scientific">Candidatus Andersenbacteria bacterium RIFCSPHIGHO2_12_FULL_45_11</name>
    <dbReference type="NCBI Taxonomy" id="1797281"/>
    <lineage>
        <taxon>Bacteria</taxon>
        <taxon>Candidatus Anderseniibacteriota</taxon>
    </lineage>
</organism>
<reference evidence="2 3" key="1">
    <citation type="journal article" date="2016" name="Nat. Commun.">
        <title>Thousands of microbial genomes shed light on interconnected biogeochemical processes in an aquifer system.</title>
        <authorList>
            <person name="Anantharaman K."/>
            <person name="Brown C.T."/>
            <person name="Hug L.A."/>
            <person name="Sharon I."/>
            <person name="Castelle C.J."/>
            <person name="Probst A.J."/>
            <person name="Thomas B.C."/>
            <person name="Singh A."/>
            <person name="Wilkins M.J."/>
            <person name="Karaoz U."/>
            <person name="Brodie E.L."/>
            <person name="Williams K.H."/>
            <person name="Hubbard S.S."/>
            <person name="Banfield J.F."/>
        </authorList>
    </citation>
    <scope>NUCLEOTIDE SEQUENCE [LARGE SCALE GENOMIC DNA]</scope>
</reference>
<accession>A0A1G1X3B8</accession>
<feature type="domain" description="Metallo-beta-lactamase" evidence="1">
    <location>
        <begin position="19"/>
        <end position="226"/>
    </location>
</feature>
<evidence type="ECO:0000313" key="2">
    <source>
        <dbReference type="EMBL" id="OGY34516.1"/>
    </source>
</evidence>
<dbReference type="InterPro" id="IPR001279">
    <property type="entry name" value="Metallo-B-lactamas"/>
</dbReference>